<protein>
    <submittedName>
        <fullName evidence="2">Alpha/Beta hydrolase protein</fullName>
    </submittedName>
</protein>
<dbReference type="Proteomes" id="UP001150238">
    <property type="component" value="Unassembled WGS sequence"/>
</dbReference>
<evidence type="ECO:0000259" key="1">
    <source>
        <dbReference type="Pfam" id="PF00561"/>
    </source>
</evidence>
<feature type="domain" description="AB hydrolase-1" evidence="1">
    <location>
        <begin position="35"/>
        <end position="135"/>
    </location>
</feature>
<comment type="caution">
    <text evidence="2">The sequence shown here is derived from an EMBL/GenBank/DDBJ whole genome shotgun (WGS) entry which is preliminary data.</text>
</comment>
<organism evidence="2 3">
    <name type="scientific">Lentinula lateritia</name>
    <dbReference type="NCBI Taxonomy" id="40482"/>
    <lineage>
        <taxon>Eukaryota</taxon>
        <taxon>Fungi</taxon>
        <taxon>Dikarya</taxon>
        <taxon>Basidiomycota</taxon>
        <taxon>Agaricomycotina</taxon>
        <taxon>Agaricomycetes</taxon>
        <taxon>Agaricomycetidae</taxon>
        <taxon>Agaricales</taxon>
        <taxon>Marasmiineae</taxon>
        <taxon>Omphalotaceae</taxon>
        <taxon>Lentinula</taxon>
    </lineage>
</organism>
<keyword evidence="2" id="KW-0378">Hydrolase</keyword>
<evidence type="ECO:0000313" key="3">
    <source>
        <dbReference type="Proteomes" id="UP001150238"/>
    </source>
</evidence>
<sequence>MPFIEISSPTGKIKFHYTISTPSCADADKIDPEIPVLLFFHALAFHTVFHSQFSDPLLRKFNLVTFDLRWHGDTESDVVPEKYGQEEAAEDIIALITTLRLPPCHFVALDLGTMIALQIAVILPHQVLSLFIMSHVCLEELPEVQEGRTELYELYTSGLPGAHIDVGFGYTQYTFSNNMSNLAQALCDSTMPIDSRNWSSEHLQEYRLTSYDIFCNRKSQPRTALSQISCPVKLVHGGNSVVYEPSYTIQLMNSLQEAGVDVTMEIVANAPHYLCLDYANDVNIMIHELVTHSMTKESIPATPTNVISPWDAILREYGWKPDRVNELDDDDLTVSFPTWVDNK</sequence>
<dbReference type="PANTHER" id="PTHR43433:SF10">
    <property type="entry name" value="AB HYDROLASE-1 DOMAIN-CONTAINING PROTEIN"/>
    <property type="match status" value="1"/>
</dbReference>
<evidence type="ECO:0000313" key="2">
    <source>
        <dbReference type="EMBL" id="KAJ4493540.1"/>
    </source>
</evidence>
<gene>
    <name evidence="2" type="ORF">C8J55DRAFT_499051</name>
</gene>
<dbReference type="InterPro" id="IPR000073">
    <property type="entry name" value="AB_hydrolase_1"/>
</dbReference>
<proteinExistence type="predicted"/>
<dbReference type="SUPFAM" id="SSF53474">
    <property type="entry name" value="alpha/beta-Hydrolases"/>
    <property type="match status" value="1"/>
</dbReference>
<dbReference type="InterPro" id="IPR029058">
    <property type="entry name" value="AB_hydrolase_fold"/>
</dbReference>
<name>A0A9W9AYF5_9AGAR</name>
<dbReference type="AlphaFoldDB" id="A0A9W9AYF5"/>
<dbReference type="Gene3D" id="3.40.50.1820">
    <property type="entry name" value="alpha/beta hydrolase"/>
    <property type="match status" value="1"/>
</dbReference>
<dbReference type="EMBL" id="JANVFS010000003">
    <property type="protein sequence ID" value="KAJ4493540.1"/>
    <property type="molecule type" value="Genomic_DNA"/>
</dbReference>
<dbReference type="InterPro" id="IPR050471">
    <property type="entry name" value="AB_hydrolase"/>
</dbReference>
<dbReference type="PANTHER" id="PTHR43433">
    <property type="entry name" value="HYDROLASE, ALPHA/BETA FOLD FAMILY PROTEIN"/>
    <property type="match status" value="1"/>
</dbReference>
<dbReference type="GO" id="GO:0016787">
    <property type="term" value="F:hydrolase activity"/>
    <property type="evidence" value="ECO:0007669"/>
    <property type="project" value="UniProtKB-KW"/>
</dbReference>
<accession>A0A9W9AYF5</accession>
<dbReference type="Pfam" id="PF00561">
    <property type="entry name" value="Abhydrolase_1"/>
    <property type="match status" value="1"/>
</dbReference>
<reference evidence="2" key="1">
    <citation type="submission" date="2022-08" db="EMBL/GenBank/DDBJ databases">
        <authorList>
            <consortium name="DOE Joint Genome Institute"/>
            <person name="Min B."/>
            <person name="Riley R."/>
            <person name="Sierra-Patev S."/>
            <person name="Naranjo-Ortiz M."/>
            <person name="Looney B."/>
            <person name="Konkel Z."/>
            <person name="Slot J.C."/>
            <person name="Sakamoto Y."/>
            <person name="Steenwyk J.L."/>
            <person name="Rokas A."/>
            <person name="Carro J."/>
            <person name="Camarero S."/>
            <person name="Ferreira P."/>
            <person name="Molpeceres G."/>
            <person name="Ruiz-Duenas F.J."/>
            <person name="Serrano A."/>
            <person name="Henrissat B."/>
            <person name="Drula E."/>
            <person name="Hughes K.W."/>
            <person name="Mata J.L."/>
            <person name="Ishikawa N.K."/>
            <person name="Vargas-Isla R."/>
            <person name="Ushijima S."/>
            <person name="Smith C.A."/>
            <person name="Ahrendt S."/>
            <person name="Andreopoulos W."/>
            <person name="He G."/>
            <person name="Labutti K."/>
            <person name="Lipzen A."/>
            <person name="Ng V."/>
            <person name="Sandor L."/>
            <person name="Barry K."/>
            <person name="Martinez A.T."/>
            <person name="Xiao Y."/>
            <person name="Gibbons J.G."/>
            <person name="Terashima K."/>
            <person name="Hibbett D.S."/>
            <person name="Grigoriev I.V."/>
        </authorList>
    </citation>
    <scope>NUCLEOTIDE SEQUENCE</scope>
    <source>
        <strain evidence="2">Sp2 HRB7682 ss15</strain>
    </source>
</reference>
<reference evidence="2" key="2">
    <citation type="journal article" date="2023" name="Proc. Natl. Acad. Sci. U.S.A.">
        <title>A global phylogenomic analysis of the shiitake genus Lentinula.</title>
        <authorList>
            <person name="Sierra-Patev S."/>
            <person name="Min B."/>
            <person name="Naranjo-Ortiz M."/>
            <person name="Looney B."/>
            <person name="Konkel Z."/>
            <person name="Slot J.C."/>
            <person name="Sakamoto Y."/>
            <person name="Steenwyk J.L."/>
            <person name="Rokas A."/>
            <person name="Carro J."/>
            <person name="Camarero S."/>
            <person name="Ferreira P."/>
            <person name="Molpeceres G."/>
            <person name="Ruiz-Duenas F.J."/>
            <person name="Serrano A."/>
            <person name="Henrissat B."/>
            <person name="Drula E."/>
            <person name="Hughes K.W."/>
            <person name="Mata J.L."/>
            <person name="Ishikawa N.K."/>
            <person name="Vargas-Isla R."/>
            <person name="Ushijima S."/>
            <person name="Smith C.A."/>
            <person name="Donoghue J."/>
            <person name="Ahrendt S."/>
            <person name="Andreopoulos W."/>
            <person name="He G."/>
            <person name="LaButti K."/>
            <person name="Lipzen A."/>
            <person name="Ng V."/>
            <person name="Riley R."/>
            <person name="Sandor L."/>
            <person name="Barry K."/>
            <person name="Martinez A.T."/>
            <person name="Xiao Y."/>
            <person name="Gibbons J.G."/>
            <person name="Terashima K."/>
            <person name="Grigoriev I.V."/>
            <person name="Hibbett D."/>
        </authorList>
    </citation>
    <scope>NUCLEOTIDE SEQUENCE</scope>
    <source>
        <strain evidence="2">Sp2 HRB7682 ss15</strain>
    </source>
</reference>